<reference evidence="2 3" key="1">
    <citation type="submission" date="2016-05" db="EMBL/GenBank/DDBJ databases">
        <title>A degradative enzymes factory behind the ericoid mycorrhizal symbiosis.</title>
        <authorList>
            <consortium name="DOE Joint Genome Institute"/>
            <person name="Martino E."/>
            <person name="Morin E."/>
            <person name="Grelet G."/>
            <person name="Kuo A."/>
            <person name="Kohler A."/>
            <person name="Daghino S."/>
            <person name="Barry K."/>
            <person name="Choi C."/>
            <person name="Cichocki N."/>
            <person name="Clum A."/>
            <person name="Copeland A."/>
            <person name="Hainaut M."/>
            <person name="Haridas S."/>
            <person name="Labutti K."/>
            <person name="Lindquist E."/>
            <person name="Lipzen A."/>
            <person name="Khouja H.-R."/>
            <person name="Murat C."/>
            <person name="Ohm R."/>
            <person name="Olson A."/>
            <person name="Spatafora J."/>
            <person name="Veneault-Fourrey C."/>
            <person name="Henrissat B."/>
            <person name="Grigoriev I."/>
            <person name="Martin F."/>
            <person name="Perotto S."/>
        </authorList>
    </citation>
    <scope>NUCLEOTIDE SEQUENCE [LARGE SCALE GENOMIC DNA]</scope>
    <source>
        <strain evidence="2 3">UAMH 7357</strain>
    </source>
</reference>
<feature type="domain" description="Heterokaryon incompatibility" evidence="1">
    <location>
        <begin position="1"/>
        <end position="131"/>
    </location>
</feature>
<evidence type="ECO:0000313" key="3">
    <source>
        <dbReference type="Proteomes" id="UP000235672"/>
    </source>
</evidence>
<accession>A0A2J6PHN8</accession>
<dbReference type="AlphaFoldDB" id="A0A2J6PHN8"/>
<evidence type="ECO:0000259" key="1">
    <source>
        <dbReference type="Pfam" id="PF06985"/>
    </source>
</evidence>
<name>A0A2J6PHN8_9HELO</name>
<dbReference type="Proteomes" id="UP000235672">
    <property type="component" value="Unassembled WGS sequence"/>
</dbReference>
<sequence>YVALSYCWGGPQPTITTSGNIGAHTEALPIHLLPKTICDAIEVTRKLGMRFLWVDALCIIQDDDQDKRKQIAMMGSIYKNATFTIAAASAEKVSDGFLSILTENQRDSILHGEPNYHEDDPLFSRGWTLQEMLLSPRLLIFDAYQLVLSCEEIGFEPAVPTGIGFEPLCERLPSSIFGAPKHHEILLKEQPDEEITTTWFSIQRDEVWVSLINEYNGRHLSIFDDRLPALSAIAHELSIFWGGTYVAGFWKEALIKHL</sequence>
<protein>
    <submittedName>
        <fullName evidence="2">HET-domain-containing protein</fullName>
    </submittedName>
</protein>
<feature type="non-terminal residue" evidence="2">
    <location>
        <position position="1"/>
    </location>
</feature>
<dbReference type="OrthoDB" id="5125733at2759"/>
<dbReference type="PANTHER" id="PTHR33112:SF16">
    <property type="entry name" value="HETEROKARYON INCOMPATIBILITY DOMAIN-CONTAINING PROTEIN"/>
    <property type="match status" value="1"/>
</dbReference>
<dbReference type="Pfam" id="PF06985">
    <property type="entry name" value="HET"/>
    <property type="match status" value="1"/>
</dbReference>
<gene>
    <name evidence="2" type="ORF">NA56DRAFT_543066</name>
</gene>
<proteinExistence type="predicted"/>
<dbReference type="InterPro" id="IPR010730">
    <property type="entry name" value="HET"/>
</dbReference>
<evidence type="ECO:0000313" key="2">
    <source>
        <dbReference type="EMBL" id="PMD13533.1"/>
    </source>
</evidence>
<organism evidence="2 3">
    <name type="scientific">Hyaloscypha hepaticicola</name>
    <dbReference type="NCBI Taxonomy" id="2082293"/>
    <lineage>
        <taxon>Eukaryota</taxon>
        <taxon>Fungi</taxon>
        <taxon>Dikarya</taxon>
        <taxon>Ascomycota</taxon>
        <taxon>Pezizomycotina</taxon>
        <taxon>Leotiomycetes</taxon>
        <taxon>Helotiales</taxon>
        <taxon>Hyaloscyphaceae</taxon>
        <taxon>Hyaloscypha</taxon>
    </lineage>
</organism>
<feature type="non-terminal residue" evidence="2">
    <location>
        <position position="258"/>
    </location>
</feature>
<keyword evidence="3" id="KW-1185">Reference proteome</keyword>
<dbReference type="EMBL" id="KZ613530">
    <property type="protein sequence ID" value="PMD13533.1"/>
    <property type="molecule type" value="Genomic_DNA"/>
</dbReference>
<dbReference type="STRING" id="1745343.A0A2J6PHN8"/>
<dbReference type="PANTHER" id="PTHR33112">
    <property type="entry name" value="DOMAIN PROTEIN, PUTATIVE-RELATED"/>
    <property type="match status" value="1"/>
</dbReference>